<dbReference type="PANTHER" id="PTHR28242">
    <property type="entry name" value="PHOSPHORELAY INTERMEDIATE PROTEIN YPD1"/>
    <property type="match status" value="1"/>
</dbReference>
<dbReference type="Gene3D" id="1.20.120.160">
    <property type="entry name" value="HPT domain"/>
    <property type="match status" value="2"/>
</dbReference>
<proteinExistence type="predicted"/>
<keyword evidence="1 2" id="KW-0902">Two-component regulatory system</keyword>
<dbReference type="InterPro" id="IPR045871">
    <property type="entry name" value="AHP1-5/YPD1"/>
</dbReference>
<dbReference type="PANTHER" id="PTHR28242:SF41">
    <property type="entry name" value="HISTIDINE CONTAINING PHOSPHOTRANSFER PROTEIN"/>
    <property type="match status" value="1"/>
</dbReference>
<gene>
    <name evidence="4" type="ORF">Ddye_014185</name>
</gene>
<dbReference type="GO" id="GO:0000160">
    <property type="term" value="P:phosphorelay signal transduction system"/>
    <property type="evidence" value="ECO:0007669"/>
    <property type="project" value="UniProtKB-UniRule"/>
</dbReference>
<dbReference type="GO" id="GO:0005829">
    <property type="term" value="C:cytosol"/>
    <property type="evidence" value="ECO:0007669"/>
    <property type="project" value="UniProtKB-SubCell"/>
</dbReference>
<comment type="domain">
    <text evidence="2">Histidine-containing phosphotransfer domain (HPt) contains an active histidine that mediates the phosphotransfer.</text>
</comment>
<name>A0AAD9X7Q5_9ROSI</name>
<keyword evidence="2" id="KW-0932">Cytokinin signaling pathway</keyword>
<dbReference type="GO" id="GO:0043424">
    <property type="term" value="F:protein histidine kinase binding"/>
    <property type="evidence" value="ECO:0007669"/>
    <property type="project" value="UniProtKB-UniRule"/>
</dbReference>
<dbReference type="SUPFAM" id="SSF47226">
    <property type="entry name" value="Histidine-containing phosphotransfer domain, HPT domain"/>
    <property type="match status" value="1"/>
</dbReference>
<accession>A0AAD9X7Q5</accession>
<reference evidence="4" key="1">
    <citation type="journal article" date="2023" name="Plant J.">
        <title>Genome sequences and population genomics provide insights into the demographic history, inbreeding, and mutation load of two 'living fossil' tree species of Dipteronia.</title>
        <authorList>
            <person name="Feng Y."/>
            <person name="Comes H.P."/>
            <person name="Chen J."/>
            <person name="Zhu S."/>
            <person name="Lu R."/>
            <person name="Zhang X."/>
            <person name="Li P."/>
            <person name="Qiu J."/>
            <person name="Olsen K.M."/>
            <person name="Qiu Y."/>
        </authorList>
    </citation>
    <scope>NUCLEOTIDE SEQUENCE</scope>
    <source>
        <strain evidence="4">KIB01</strain>
    </source>
</reference>
<dbReference type="EMBL" id="JANJYI010000004">
    <property type="protein sequence ID" value="KAK2654329.1"/>
    <property type="molecule type" value="Genomic_DNA"/>
</dbReference>
<dbReference type="GO" id="GO:0009736">
    <property type="term" value="P:cytokinin-activated signaling pathway"/>
    <property type="evidence" value="ECO:0007669"/>
    <property type="project" value="UniProtKB-KW"/>
</dbReference>
<evidence type="ECO:0000256" key="1">
    <source>
        <dbReference type="ARBA" id="ARBA00023012"/>
    </source>
</evidence>
<evidence type="ECO:0000313" key="5">
    <source>
        <dbReference type="Proteomes" id="UP001280121"/>
    </source>
</evidence>
<keyword evidence="3" id="KW-0175">Coiled coil</keyword>
<evidence type="ECO:0000256" key="2">
    <source>
        <dbReference type="RuleBase" id="RU369004"/>
    </source>
</evidence>
<dbReference type="Proteomes" id="UP001280121">
    <property type="component" value="Unassembled WGS sequence"/>
</dbReference>
<evidence type="ECO:0000256" key="3">
    <source>
        <dbReference type="SAM" id="Coils"/>
    </source>
</evidence>
<comment type="caution">
    <text evidence="4">The sequence shown here is derived from an EMBL/GenBank/DDBJ whole genome shotgun (WGS) entry which is preliminary data.</text>
</comment>
<keyword evidence="5" id="KW-1185">Reference proteome</keyword>
<dbReference type="AlphaFoldDB" id="A0AAD9X7Q5"/>
<protein>
    <recommendedName>
        <fullName evidence="2">Histidine-containing phosphotransfer protein</fullName>
    </recommendedName>
</protein>
<sequence length="126" mass="14745">MEFRQSYQQLITTRRTLVDEGILDGFFLELENLHGSEYVEETLNLFINKSTEHIATIEQEFFGANEVKNETNKIIEYLNQDNIQGAKVSLQELKKELDTLKEKMNAYFELIRQVQPAIKPDDEESD</sequence>
<comment type="subcellular location">
    <subcellularLocation>
        <location evidence="2">Cytoplasm</location>
        <location evidence="2">Cytosol</location>
    </subcellularLocation>
    <subcellularLocation>
        <location evidence="2">Nucleus</location>
    </subcellularLocation>
</comment>
<evidence type="ECO:0000313" key="4">
    <source>
        <dbReference type="EMBL" id="KAK2654329.1"/>
    </source>
</evidence>
<feature type="coiled-coil region" evidence="3">
    <location>
        <begin position="83"/>
        <end position="110"/>
    </location>
</feature>
<dbReference type="InterPro" id="IPR036641">
    <property type="entry name" value="HPT_dom_sf"/>
</dbReference>
<comment type="function">
    <text evidence="2">Functions as a two-component phosphorelay mediators between cytokinin sensor histidine kinases and response regulators (B-type ARRs). Plays an important role in propagating cytokinin signal transduction.</text>
</comment>
<dbReference type="GO" id="GO:0005634">
    <property type="term" value="C:nucleus"/>
    <property type="evidence" value="ECO:0007669"/>
    <property type="project" value="UniProtKB-SubCell"/>
</dbReference>
<dbReference type="GO" id="GO:0009927">
    <property type="term" value="F:histidine phosphotransfer kinase activity"/>
    <property type="evidence" value="ECO:0007669"/>
    <property type="project" value="UniProtKB-UniRule"/>
</dbReference>
<organism evidence="4 5">
    <name type="scientific">Dipteronia dyeriana</name>
    <dbReference type="NCBI Taxonomy" id="168575"/>
    <lineage>
        <taxon>Eukaryota</taxon>
        <taxon>Viridiplantae</taxon>
        <taxon>Streptophyta</taxon>
        <taxon>Embryophyta</taxon>
        <taxon>Tracheophyta</taxon>
        <taxon>Spermatophyta</taxon>
        <taxon>Magnoliopsida</taxon>
        <taxon>eudicotyledons</taxon>
        <taxon>Gunneridae</taxon>
        <taxon>Pentapetalae</taxon>
        <taxon>rosids</taxon>
        <taxon>malvids</taxon>
        <taxon>Sapindales</taxon>
        <taxon>Sapindaceae</taxon>
        <taxon>Hippocastanoideae</taxon>
        <taxon>Acereae</taxon>
        <taxon>Dipteronia</taxon>
    </lineage>
</organism>